<gene>
    <name evidence="2" type="ORF">DSL99_1687</name>
</gene>
<reference evidence="2 3" key="1">
    <citation type="submission" date="2018-07" db="EMBL/GenBank/DDBJ databases">
        <title>Leeuwenhoekiella genomics.</title>
        <authorList>
            <person name="Tahon G."/>
            <person name="Willems A."/>
        </authorList>
    </citation>
    <scope>NUCLEOTIDE SEQUENCE [LARGE SCALE GENOMIC DNA]</scope>
    <source>
        <strain evidence="2 3">LMG 1345</strain>
    </source>
</reference>
<dbReference type="Gene3D" id="1.10.30.50">
    <property type="match status" value="1"/>
</dbReference>
<evidence type="ECO:0000259" key="1">
    <source>
        <dbReference type="Pfam" id="PF01844"/>
    </source>
</evidence>
<dbReference type="GO" id="GO:0008270">
    <property type="term" value="F:zinc ion binding"/>
    <property type="evidence" value="ECO:0007669"/>
    <property type="project" value="InterPro"/>
</dbReference>
<comment type="caution">
    <text evidence="2">The sequence shown here is derived from an EMBL/GenBank/DDBJ whole genome shotgun (WGS) entry which is preliminary data.</text>
</comment>
<accession>A0A4Q0PN44</accession>
<organism evidence="2 3">
    <name type="scientific">Leeuwenhoekiella marinoflava</name>
    <dbReference type="NCBI Taxonomy" id="988"/>
    <lineage>
        <taxon>Bacteria</taxon>
        <taxon>Pseudomonadati</taxon>
        <taxon>Bacteroidota</taxon>
        <taxon>Flavobacteriia</taxon>
        <taxon>Flavobacteriales</taxon>
        <taxon>Flavobacteriaceae</taxon>
        <taxon>Leeuwenhoekiella</taxon>
    </lineage>
</organism>
<evidence type="ECO:0000313" key="2">
    <source>
        <dbReference type="EMBL" id="RXG31863.1"/>
    </source>
</evidence>
<sequence>MGKNTRNQIQTAFEIAKKVYLNEVSVSEGANQLEQIGLKRSSSLDYIYAYSKMMQGKLYTRTINAYATNYYLHEIFKQQGAQGLRSALLSLKAHIEYYENTSGASVIKGREIYDMYFNYIKDNLVATVYPDEVELKKEYSEGLTRQVIVNSYERNQLARQECIEHYGFTCQVCDFNFKNAYGELGQDFIHVHHVIDIATIGKKYTVDPKKDLIPVCPNCHAMLHKRKPAYTVSELKNIMRSVN</sequence>
<dbReference type="InterPro" id="IPR002711">
    <property type="entry name" value="HNH"/>
</dbReference>
<evidence type="ECO:0000313" key="3">
    <source>
        <dbReference type="Proteomes" id="UP000290608"/>
    </source>
</evidence>
<dbReference type="AlphaFoldDB" id="A0A4Q0PN44"/>
<dbReference type="CDD" id="cd00085">
    <property type="entry name" value="HNHc"/>
    <property type="match status" value="1"/>
</dbReference>
<name>A0A4Q0PN44_9FLAO</name>
<dbReference type="GO" id="GO:0004519">
    <property type="term" value="F:endonuclease activity"/>
    <property type="evidence" value="ECO:0007669"/>
    <property type="project" value="InterPro"/>
</dbReference>
<dbReference type="GO" id="GO:0003676">
    <property type="term" value="F:nucleic acid binding"/>
    <property type="evidence" value="ECO:0007669"/>
    <property type="project" value="InterPro"/>
</dbReference>
<dbReference type="EMBL" id="QOVL01000006">
    <property type="protein sequence ID" value="RXG31863.1"/>
    <property type="molecule type" value="Genomic_DNA"/>
</dbReference>
<dbReference type="RefSeq" id="WP_073098609.1">
    <property type="nucleotide sequence ID" value="NZ_QOVL01000006.1"/>
</dbReference>
<dbReference type="InterPro" id="IPR003615">
    <property type="entry name" value="HNH_nuc"/>
</dbReference>
<dbReference type="Pfam" id="PF01844">
    <property type="entry name" value="HNH"/>
    <property type="match status" value="1"/>
</dbReference>
<proteinExistence type="predicted"/>
<feature type="domain" description="HNH" evidence="1">
    <location>
        <begin position="170"/>
        <end position="226"/>
    </location>
</feature>
<dbReference type="Proteomes" id="UP000290608">
    <property type="component" value="Unassembled WGS sequence"/>
</dbReference>
<protein>
    <submittedName>
        <fullName evidence="2">5-methylcytosine-specific restriction protein A</fullName>
    </submittedName>
</protein>
<dbReference type="STRING" id="1122159.SAMN02745246_01495"/>